<evidence type="ECO:0000256" key="3">
    <source>
        <dbReference type="ARBA" id="ARBA00011956"/>
    </source>
</evidence>
<feature type="binding site" evidence="8">
    <location>
        <position position="96"/>
    </location>
    <ligand>
        <name>Zn(2+)</name>
        <dbReference type="ChEBI" id="CHEBI:29105"/>
    </ligand>
</feature>
<dbReference type="InterPro" id="IPR011051">
    <property type="entry name" value="RmlC_Cupin_sf"/>
</dbReference>
<name>A0A4R5TZS2_9MICC</name>
<accession>A0A4R5TZS2</accession>
<dbReference type="PANTHER" id="PTHR10309">
    <property type="entry name" value="MANNOSE-6-PHOSPHATE ISOMERASE"/>
    <property type="match status" value="1"/>
</dbReference>
<dbReference type="RefSeq" id="WP_133403149.1">
    <property type="nucleotide sequence ID" value="NZ_SMTK01000002.1"/>
</dbReference>
<reference evidence="10 11" key="1">
    <citation type="submission" date="2019-03" db="EMBL/GenBank/DDBJ databases">
        <title>Arthrobacter sp. nov., an bacterium isolated from biocrust in Mu Us Desert.</title>
        <authorList>
            <person name="Lixiong L."/>
        </authorList>
    </citation>
    <scope>NUCLEOTIDE SEQUENCE [LARGE SCALE GENOMIC DNA]</scope>
    <source>
        <strain evidence="10 11">SLN-3</strain>
    </source>
</reference>
<evidence type="ECO:0000256" key="7">
    <source>
        <dbReference type="PIRSR" id="PIRSR001480-1"/>
    </source>
</evidence>
<sequence length="432" mass="44353">MYLLENTIRPYAWGSRTAIAELLGRAPSGGPEAELWIGAHPGAPSVAELPDGRSPLNAVIDADPDGTLGAEVAARFGRRLPYLMKVLAAGSALSLQVHPSTGQAEAGFDAEERAGVPADAPERNYKDRSAKPEMVFALSPFEALCGFRPLADAAAVFTHLETLVEPGSEEAEVLGAVAAELGSGSAGLRSGFEMLIAAGPEIVAAVEAAVSAPPEGSGDAGDPRFTRDLATVAELGSQYPGDPGVLIALLLNRVSLQPGEVLYLPAGNIHAYLSGLGIEVMASSDNVLRGGLTPKHVDTRELLGTVVFEPLAPPALQPERTMLGQELYRPPFAEFQLQRIALGPVSGPGQEGSMAPSHVPLAQHGPTVVLAVSGSILLDSPASDLLLTRGQSAFIPAGEAPVLVRPAGDSTDEGVLAFAVTVGGDVDGADGA</sequence>
<keyword evidence="11" id="KW-1185">Reference proteome</keyword>
<dbReference type="GO" id="GO:0008270">
    <property type="term" value="F:zinc ion binding"/>
    <property type="evidence" value="ECO:0007669"/>
    <property type="project" value="InterPro"/>
</dbReference>
<dbReference type="EC" id="5.3.1.8" evidence="3"/>
<keyword evidence="6 10" id="KW-0413">Isomerase</keyword>
<dbReference type="OrthoDB" id="9792649at2"/>
<evidence type="ECO:0000256" key="6">
    <source>
        <dbReference type="ARBA" id="ARBA00023235"/>
    </source>
</evidence>
<protein>
    <recommendedName>
        <fullName evidence="3">mannose-6-phosphate isomerase</fullName>
        <ecNumber evidence="3">5.3.1.8</ecNumber>
    </recommendedName>
</protein>
<feature type="binding site" evidence="8">
    <location>
        <position position="133"/>
    </location>
    <ligand>
        <name>Zn(2+)</name>
        <dbReference type="ChEBI" id="CHEBI:29105"/>
    </ligand>
</feature>
<dbReference type="PRINTS" id="PR00714">
    <property type="entry name" value="MAN6PISMRASE"/>
</dbReference>
<comment type="cofactor">
    <cofactor evidence="8">
        <name>Zn(2+)</name>
        <dbReference type="ChEBI" id="CHEBI:29105"/>
    </cofactor>
    <text evidence="8">Binds 1 zinc ion per subunit.</text>
</comment>
<evidence type="ECO:0000256" key="1">
    <source>
        <dbReference type="ARBA" id="ARBA00000757"/>
    </source>
</evidence>
<feature type="binding site" evidence="8">
    <location>
        <position position="270"/>
    </location>
    <ligand>
        <name>Zn(2+)</name>
        <dbReference type="ChEBI" id="CHEBI:29105"/>
    </ligand>
</feature>
<dbReference type="SUPFAM" id="SSF51182">
    <property type="entry name" value="RmlC-like cupins"/>
    <property type="match status" value="1"/>
</dbReference>
<evidence type="ECO:0000259" key="9">
    <source>
        <dbReference type="Pfam" id="PF20511"/>
    </source>
</evidence>
<dbReference type="GO" id="GO:0004476">
    <property type="term" value="F:mannose-6-phosphate isomerase activity"/>
    <property type="evidence" value="ECO:0007669"/>
    <property type="project" value="UniProtKB-EC"/>
</dbReference>
<dbReference type="EMBL" id="SMTK01000002">
    <property type="protein sequence ID" value="TDK26794.1"/>
    <property type="molecule type" value="Genomic_DNA"/>
</dbReference>
<evidence type="ECO:0000256" key="4">
    <source>
        <dbReference type="ARBA" id="ARBA00022723"/>
    </source>
</evidence>
<dbReference type="Gene3D" id="1.10.441.10">
    <property type="entry name" value="Phosphomannose Isomerase, domain 2"/>
    <property type="match status" value="1"/>
</dbReference>
<comment type="caution">
    <text evidence="10">The sequence shown here is derived from an EMBL/GenBank/DDBJ whole genome shotgun (WGS) entry which is preliminary data.</text>
</comment>
<dbReference type="InterPro" id="IPR046457">
    <property type="entry name" value="PMI_typeI_cat"/>
</dbReference>
<comment type="similarity">
    <text evidence="2">Belongs to the mannose-6-phosphate isomerase type 1 family.</text>
</comment>
<proteinExistence type="inferred from homology"/>
<keyword evidence="4 8" id="KW-0479">Metal-binding</keyword>
<feature type="binding site" evidence="8">
    <location>
        <position position="98"/>
    </location>
    <ligand>
        <name>Zn(2+)</name>
        <dbReference type="ChEBI" id="CHEBI:29105"/>
    </ligand>
</feature>
<comment type="catalytic activity">
    <reaction evidence="1">
        <text>D-mannose 6-phosphate = D-fructose 6-phosphate</text>
        <dbReference type="Rhea" id="RHEA:12356"/>
        <dbReference type="ChEBI" id="CHEBI:58735"/>
        <dbReference type="ChEBI" id="CHEBI:61527"/>
        <dbReference type="EC" id="5.3.1.8"/>
    </reaction>
</comment>
<evidence type="ECO:0000256" key="2">
    <source>
        <dbReference type="ARBA" id="ARBA00010772"/>
    </source>
</evidence>
<dbReference type="InterPro" id="IPR016305">
    <property type="entry name" value="Mannose-6-P_Isomerase"/>
</dbReference>
<dbReference type="Gene3D" id="2.60.120.10">
    <property type="entry name" value="Jelly Rolls"/>
    <property type="match status" value="2"/>
</dbReference>
<dbReference type="Proteomes" id="UP000295411">
    <property type="component" value="Unassembled WGS sequence"/>
</dbReference>
<keyword evidence="5 8" id="KW-0862">Zinc</keyword>
<gene>
    <name evidence="10" type="primary">manA</name>
    <name evidence="10" type="ORF">E2F48_06385</name>
</gene>
<dbReference type="InterPro" id="IPR014710">
    <property type="entry name" value="RmlC-like_jellyroll"/>
</dbReference>
<dbReference type="GO" id="GO:0009298">
    <property type="term" value="P:GDP-mannose biosynthetic process"/>
    <property type="evidence" value="ECO:0007669"/>
    <property type="project" value="InterPro"/>
</dbReference>
<dbReference type="CDD" id="cd07011">
    <property type="entry name" value="cupin_PMI_type_I_N"/>
    <property type="match status" value="1"/>
</dbReference>
<dbReference type="NCBIfam" id="TIGR00218">
    <property type="entry name" value="manA"/>
    <property type="match status" value="1"/>
</dbReference>
<dbReference type="PIRSF" id="PIRSF001480">
    <property type="entry name" value="Mannose-6-phosphate_isomerase"/>
    <property type="match status" value="1"/>
</dbReference>
<dbReference type="PANTHER" id="PTHR10309:SF0">
    <property type="entry name" value="MANNOSE-6-PHOSPHATE ISOMERASE"/>
    <property type="match status" value="1"/>
</dbReference>
<evidence type="ECO:0000313" key="11">
    <source>
        <dbReference type="Proteomes" id="UP000295411"/>
    </source>
</evidence>
<feature type="domain" description="Phosphomannose isomerase type I catalytic" evidence="9">
    <location>
        <begin position="3"/>
        <end position="150"/>
    </location>
</feature>
<dbReference type="AlphaFoldDB" id="A0A4R5TZS2"/>
<evidence type="ECO:0000256" key="8">
    <source>
        <dbReference type="PIRSR" id="PIRSR001480-2"/>
    </source>
</evidence>
<feature type="active site" evidence="7">
    <location>
        <position position="289"/>
    </location>
</feature>
<dbReference type="InterPro" id="IPR001250">
    <property type="entry name" value="Man6P_Isoase-1"/>
</dbReference>
<organism evidence="10 11">
    <name type="scientific">Arthrobacter crusticola</name>
    <dbReference type="NCBI Taxonomy" id="2547960"/>
    <lineage>
        <taxon>Bacteria</taxon>
        <taxon>Bacillati</taxon>
        <taxon>Actinomycetota</taxon>
        <taxon>Actinomycetes</taxon>
        <taxon>Micrococcales</taxon>
        <taxon>Micrococcaceae</taxon>
        <taxon>Arthrobacter</taxon>
    </lineage>
</organism>
<dbReference type="Pfam" id="PF20511">
    <property type="entry name" value="PMI_typeI_cat"/>
    <property type="match status" value="1"/>
</dbReference>
<evidence type="ECO:0000313" key="10">
    <source>
        <dbReference type="EMBL" id="TDK26794.1"/>
    </source>
</evidence>
<dbReference type="GO" id="GO:0005829">
    <property type="term" value="C:cytosol"/>
    <property type="evidence" value="ECO:0007669"/>
    <property type="project" value="TreeGrafter"/>
</dbReference>
<dbReference type="GO" id="GO:0005975">
    <property type="term" value="P:carbohydrate metabolic process"/>
    <property type="evidence" value="ECO:0007669"/>
    <property type="project" value="InterPro"/>
</dbReference>
<evidence type="ECO:0000256" key="5">
    <source>
        <dbReference type="ARBA" id="ARBA00022833"/>
    </source>
</evidence>